<evidence type="ECO:0000313" key="4">
    <source>
        <dbReference type="Proteomes" id="UP000431684"/>
    </source>
</evidence>
<evidence type="ECO:0000313" key="3">
    <source>
        <dbReference type="EMBL" id="MUI14063.1"/>
    </source>
</evidence>
<proteinExistence type="predicted"/>
<dbReference type="EMBL" id="WNWM01000002">
    <property type="protein sequence ID" value="MUI14063.1"/>
    <property type="molecule type" value="Genomic_DNA"/>
</dbReference>
<evidence type="ECO:0000256" key="1">
    <source>
        <dbReference type="SAM" id="MobiDB-lite"/>
    </source>
</evidence>
<sequence>MRYTDANCPEPAMSIRAAVQLLLFLTAMAIAVLARPLYGVAFGLLAMMIWSLFERRRRSRRLARSRSEQAKGIYDSVSDWASDMPWSSTKRPDGYGVSDSDSFDWD</sequence>
<feature type="region of interest" description="Disordered" evidence="1">
    <location>
        <begin position="79"/>
        <end position="106"/>
    </location>
</feature>
<evidence type="ECO:0000256" key="2">
    <source>
        <dbReference type="SAM" id="Phobius"/>
    </source>
</evidence>
<feature type="transmembrane region" description="Helical" evidence="2">
    <location>
        <begin position="12"/>
        <end position="31"/>
    </location>
</feature>
<name>A0A6I3XI42_9BURK</name>
<organism evidence="3 4">
    <name type="scientific">Pseudoduganella dura</name>
    <dbReference type="NCBI Taxonomy" id="321982"/>
    <lineage>
        <taxon>Bacteria</taxon>
        <taxon>Pseudomonadati</taxon>
        <taxon>Pseudomonadota</taxon>
        <taxon>Betaproteobacteria</taxon>
        <taxon>Burkholderiales</taxon>
        <taxon>Oxalobacteraceae</taxon>
        <taxon>Telluria group</taxon>
        <taxon>Pseudoduganella</taxon>
    </lineage>
</organism>
<keyword evidence="2" id="KW-0472">Membrane</keyword>
<keyword evidence="4" id="KW-1185">Reference proteome</keyword>
<accession>A0A6I3XI42</accession>
<protein>
    <submittedName>
        <fullName evidence="3">Uncharacterized protein</fullName>
    </submittedName>
</protein>
<reference evidence="3 4" key="1">
    <citation type="submission" date="2019-11" db="EMBL/GenBank/DDBJ databases">
        <title>Draft Genome Sequences of Six Type Strains of the Genus Massilia.</title>
        <authorList>
            <person name="Miess H."/>
            <person name="Frediansyah A."/>
            <person name="Goeker M."/>
            <person name="Gross H."/>
        </authorList>
    </citation>
    <scope>NUCLEOTIDE SEQUENCE [LARGE SCALE GENOMIC DNA]</scope>
    <source>
        <strain evidence="3 4">DSM 17513</strain>
    </source>
</reference>
<keyword evidence="2" id="KW-1133">Transmembrane helix</keyword>
<keyword evidence="2" id="KW-0812">Transmembrane</keyword>
<gene>
    <name evidence="3" type="ORF">GJV26_16600</name>
</gene>
<dbReference type="Proteomes" id="UP000431684">
    <property type="component" value="Unassembled WGS sequence"/>
</dbReference>
<dbReference type="RefSeq" id="WP_155709800.1">
    <property type="nucleotide sequence ID" value="NZ_BMWU01000012.1"/>
</dbReference>
<feature type="transmembrane region" description="Helical" evidence="2">
    <location>
        <begin position="37"/>
        <end position="53"/>
    </location>
</feature>
<dbReference type="AlphaFoldDB" id="A0A6I3XI42"/>
<comment type="caution">
    <text evidence="3">The sequence shown here is derived from an EMBL/GenBank/DDBJ whole genome shotgun (WGS) entry which is preliminary data.</text>
</comment>